<dbReference type="AlphaFoldDB" id="A0A8G2BMX2"/>
<gene>
    <name evidence="1" type="ORF">SAMN05660686_05034</name>
</gene>
<evidence type="ECO:0000313" key="2">
    <source>
        <dbReference type="Proteomes" id="UP000198615"/>
    </source>
</evidence>
<sequence>MTTDLPISTPGVLVLPFVFAGANAATAAARVRFDLPFAAKLMDVQASARSSTGTDPTLDIDVQADGESVLDAEIAVTAATVTHGVIATDRLADEAELTIDFTIGGTSSPTFNDVQVVLTLVRI</sequence>
<dbReference type="OrthoDB" id="7373397at2"/>
<dbReference type="EMBL" id="FNBW01000038">
    <property type="protein sequence ID" value="SDG61798.1"/>
    <property type="molecule type" value="Genomic_DNA"/>
</dbReference>
<name>A0A8G2BMX2_9PROT</name>
<accession>A0A8G2BMX2</accession>
<comment type="caution">
    <text evidence="1">The sequence shown here is derived from an EMBL/GenBank/DDBJ whole genome shotgun (WGS) entry which is preliminary data.</text>
</comment>
<proteinExistence type="predicted"/>
<organism evidence="1 2">
    <name type="scientific">Thalassobaculum litoreum DSM 18839</name>
    <dbReference type="NCBI Taxonomy" id="1123362"/>
    <lineage>
        <taxon>Bacteria</taxon>
        <taxon>Pseudomonadati</taxon>
        <taxon>Pseudomonadota</taxon>
        <taxon>Alphaproteobacteria</taxon>
        <taxon>Rhodospirillales</taxon>
        <taxon>Thalassobaculaceae</taxon>
        <taxon>Thalassobaculum</taxon>
    </lineage>
</organism>
<protein>
    <submittedName>
        <fullName evidence="1">Uncharacterized protein</fullName>
    </submittedName>
</protein>
<dbReference type="RefSeq" id="WP_093154816.1">
    <property type="nucleotide sequence ID" value="NZ_FNBW01000038.1"/>
</dbReference>
<evidence type="ECO:0000313" key="1">
    <source>
        <dbReference type="EMBL" id="SDG61798.1"/>
    </source>
</evidence>
<reference evidence="1 2" key="1">
    <citation type="submission" date="2016-10" db="EMBL/GenBank/DDBJ databases">
        <authorList>
            <person name="Varghese N."/>
            <person name="Submissions S."/>
        </authorList>
    </citation>
    <scope>NUCLEOTIDE SEQUENCE [LARGE SCALE GENOMIC DNA]</scope>
    <source>
        <strain evidence="1 2">DSM 18839</strain>
    </source>
</reference>
<dbReference type="Proteomes" id="UP000198615">
    <property type="component" value="Unassembled WGS sequence"/>
</dbReference>
<keyword evidence="2" id="KW-1185">Reference proteome</keyword>